<reference evidence="1 2" key="2">
    <citation type="journal article" date="2022" name="Mol. Ecol. Resour.">
        <title>The genomes of chicory, endive, great burdock and yacon provide insights into Asteraceae paleo-polyploidization history and plant inulin production.</title>
        <authorList>
            <person name="Fan W."/>
            <person name="Wang S."/>
            <person name="Wang H."/>
            <person name="Wang A."/>
            <person name="Jiang F."/>
            <person name="Liu H."/>
            <person name="Zhao H."/>
            <person name="Xu D."/>
            <person name="Zhang Y."/>
        </authorList>
    </citation>
    <scope>NUCLEOTIDE SEQUENCE [LARGE SCALE GENOMIC DNA]</scope>
    <source>
        <strain evidence="2">cv. Niubang</strain>
    </source>
</reference>
<sequence>MLKVALIDAHTRKTVSNGIESSAKVEIVVLEGDFDDDVDDNWTLEEFNTKETPSFWKYTFKSKEGIGLVGDLYITDNSSWTRNRKFRLGAQIVDTCDGIREAKSIQAGSTDKAERLLADAASYGSQLVVFPEAFVGAYPRGSNFGVSIGKRTLKGKEDFRKYHDAAINVPGPEVDRLSAMAGKYKGLNGREDESQQHEGTRMPDCRAASVLIKFEAVIGLGLYVAVTVCLCQSDQLTCLAVYDQIRNIRQIHLKTKIRIRGVDCNKCGSVLGAFFQNSYSGVKVVPAKSAN</sequence>
<dbReference type="EMBL" id="CM042060">
    <property type="protein sequence ID" value="KAI3678111.1"/>
    <property type="molecule type" value="Genomic_DNA"/>
</dbReference>
<evidence type="ECO:0000313" key="1">
    <source>
        <dbReference type="EMBL" id="KAI3678111.1"/>
    </source>
</evidence>
<organism evidence="1 2">
    <name type="scientific">Arctium lappa</name>
    <name type="common">Greater burdock</name>
    <name type="synonym">Lappa major</name>
    <dbReference type="NCBI Taxonomy" id="4217"/>
    <lineage>
        <taxon>Eukaryota</taxon>
        <taxon>Viridiplantae</taxon>
        <taxon>Streptophyta</taxon>
        <taxon>Embryophyta</taxon>
        <taxon>Tracheophyta</taxon>
        <taxon>Spermatophyta</taxon>
        <taxon>Magnoliopsida</taxon>
        <taxon>eudicotyledons</taxon>
        <taxon>Gunneridae</taxon>
        <taxon>Pentapetalae</taxon>
        <taxon>asterids</taxon>
        <taxon>campanulids</taxon>
        <taxon>Asterales</taxon>
        <taxon>Asteraceae</taxon>
        <taxon>Carduoideae</taxon>
        <taxon>Cardueae</taxon>
        <taxon>Arctiinae</taxon>
        <taxon>Arctium</taxon>
    </lineage>
</organism>
<protein>
    <submittedName>
        <fullName evidence="1">Uncharacterized protein</fullName>
    </submittedName>
</protein>
<keyword evidence="2" id="KW-1185">Reference proteome</keyword>
<dbReference type="Proteomes" id="UP001055879">
    <property type="component" value="Linkage Group LG14"/>
</dbReference>
<comment type="caution">
    <text evidence="1">The sequence shown here is derived from an EMBL/GenBank/DDBJ whole genome shotgun (WGS) entry which is preliminary data.</text>
</comment>
<proteinExistence type="predicted"/>
<gene>
    <name evidence="1" type="ORF">L6452_37392</name>
</gene>
<accession>A0ACB8Y2W0</accession>
<evidence type="ECO:0000313" key="2">
    <source>
        <dbReference type="Proteomes" id="UP001055879"/>
    </source>
</evidence>
<name>A0ACB8Y2W0_ARCLA</name>
<reference evidence="2" key="1">
    <citation type="journal article" date="2022" name="Mol. Ecol. Resour.">
        <title>The genomes of chicory, endive, great burdock and yacon provide insights into Asteraceae palaeo-polyploidization history and plant inulin production.</title>
        <authorList>
            <person name="Fan W."/>
            <person name="Wang S."/>
            <person name="Wang H."/>
            <person name="Wang A."/>
            <person name="Jiang F."/>
            <person name="Liu H."/>
            <person name="Zhao H."/>
            <person name="Xu D."/>
            <person name="Zhang Y."/>
        </authorList>
    </citation>
    <scope>NUCLEOTIDE SEQUENCE [LARGE SCALE GENOMIC DNA]</scope>
    <source>
        <strain evidence="2">cv. Niubang</strain>
    </source>
</reference>